<gene>
    <name evidence="1" type="ORF">F751_4774</name>
</gene>
<dbReference type="EMBL" id="KL662127">
    <property type="protein sequence ID" value="KFM26281.1"/>
    <property type="molecule type" value="Genomic_DNA"/>
</dbReference>
<evidence type="ECO:0000313" key="2">
    <source>
        <dbReference type="Proteomes" id="UP000028924"/>
    </source>
</evidence>
<accession>A0A087SKM7</accession>
<keyword evidence="2" id="KW-1185">Reference proteome</keyword>
<dbReference type="AlphaFoldDB" id="A0A087SKM7"/>
<dbReference type="GeneID" id="23616165"/>
<dbReference type="RefSeq" id="XP_011399177.1">
    <property type="nucleotide sequence ID" value="XM_011400875.1"/>
</dbReference>
<evidence type="ECO:0000313" key="1">
    <source>
        <dbReference type="EMBL" id="KFM26281.1"/>
    </source>
</evidence>
<name>A0A087SKM7_AUXPR</name>
<proteinExistence type="predicted"/>
<protein>
    <submittedName>
        <fullName evidence="1">Uncharacterized protein</fullName>
    </submittedName>
</protein>
<organism evidence="1 2">
    <name type="scientific">Auxenochlorella protothecoides</name>
    <name type="common">Green microalga</name>
    <name type="synonym">Chlorella protothecoides</name>
    <dbReference type="NCBI Taxonomy" id="3075"/>
    <lineage>
        <taxon>Eukaryota</taxon>
        <taxon>Viridiplantae</taxon>
        <taxon>Chlorophyta</taxon>
        <taxon>core chlorophytes</taxon>
        <taxon>Trebouxiophyceae</taxon>
        <taxon>Chlorellales</taxon>
        <taxon>Chlorellaceae</taxon>
        <taxon>Auxenochlorella</taxon>
    </lineage>
</organism>
<reference evidence="1 2" key="1">
    <citation type="journal article" date="2014" name="BMC Genomics">
        <title>Oil accumulation mechanisms of the oleaginous microalga Chlorella protothecoides revealed through its genome, transcriptomes, and proteomes.</title>
        <authorList>
            <person name="Gao C."/>
            <person name="Wang Y."/>
            <person name="Shen Y."/>
            <person name="Yan D."/>
            <person name="He X."/>
            <person name="Dai J."/>
            <person name="Wu Q."/>
        </authorList>
    </citation>
    <scope>NUCLEOTIDE SEQUENCE [LARGE SCALE GENOMIC DNA]</scope>
    <source>
        <strain evidence="1 2">0710</strain>
    </source>
</reference>
<dbReference type="Proteomes" id="UP000028924">
    <property type="component" value="Unassembled WGS sequence"/>
</dbReference>
<dbReference type="KEGG" id="apro:F751_4774"/>
<sequence length="69" mass="7291">MAAAVAPWEKPRMPCTGAWAARASSRVRREAPQPLYRTALEGLAWSDPSWFPAGSSSQSNLCTGVSVGG</sequence>